<dbReference type="FunFam" id="1.10.510.10:FF:000252">
    <property type="entry name" value="Receptor-like protein kinase FERONIA"/>
    <property type="match status" value="1"/>
</dbReference>
<feature type="domain" description="Protein kinase" evidence="16">
    <location>
        <begin position="525"/>
        <end position="797"/>
    </location>
</feature>
<dbReference type="PROSITE" id="PS00107">
    <property type="entry name" value="PROTEIN_KINASE_ATP"/>
    <property type="match status" value="1"/>
</dbReference>
<dbReference type="Gene3D" id="3.30.200.20">
    <property type="entry name" value="Phosphorylase Kinase, domain 1"/>
    <property type="match status" value="1"/>
</dbReference>
<dbReference type="CDD" id="cd14066">
    <property type="entry name" value="STKc_IRAK"/>
    <property type="match status" value="1"/>
</dbReference>
<evidence type="ECO:0000256" key="9">
    <source>
        <dbReference type="ARBA" id="ARBA00022989"/>
    </source>
</evidence>
<dbReference type="FunFam" id="2.60.120.430:FF:000003">
    <property type="entry name" value="FERONIA receptor-like kinase"/>
    <property type="match status" value="1"/>
</dbReference>
<evidence type="ECO:0000259" key="16">
    <source>
        <dbReference type="PROSITE" id="PS50011"/>
    </source>
</evidence>
<dbReference type="InterPro" id="IPR001245">
    <property type="entry name" value="Ser-Thr/Tyr_kinase_cat_dom"/>
</dbReference>
<dbReference type="GO" id="GO:0004674">
    <property type="term" value="F:protein serine/threonine kinase activity"/>
    <property type="evidence" value="ECO:0007669"/>
    <property type="project" value="UniProtKB-KW"/>
</dbReference>
<keyword evidence="11" id="KW-0325">Glycoprotein</keyword>
<dbReference type="InterPro" id="IPR017441">
    <property type="entry name" value="Protein_kinase_ATP_BS"/>
</dbReference>
<dbReference type="PROSITE" id="PS50011">
    <property type="entry name" value="PROTEIN_KINASE_DOM"/>
    <property type="match status" value="1"/>
</dbReference>
<sequence length="858" mass="95808">MDIHSFLKPISSFLFILLLRHIKIAISKPPYTPTDIILSNCGFSGQTTAPDGSKWTGDLNSKFGPVDHSNSTKSVSAIALRQGSSVASVPYMTARISQTQFTYTFPVTAGQKFIRLFFYPSNYQGGFNKSKDFFDVKTGPFTLLKNFSASLYSSNRQETFFKEFCLNVAENQQLNLTFSPSFNSYAFINGIEILSMPANLYHTPPEIKGLKFIGEREQFYVGNGTALENIYRLNVGATTVPSTSDTGMYRLWDVDNMFSNVGALVADGSGLSLNYSRIPAYIAPDDVYLTARQMRIIDTHLTWILPVDRGFKYLVRLHFCEFHEDVEINMRRFNVYFDNQTANLGFDVIESSGGVLTPIYNDYIFATGKEKGEVADDYIILITLRPNSSSMLGDSFLNGLEVFKLNDSNGHLAGPNPVVSVSPTTNKAPASQPPSTTNSKSNTKKVLFLAFGGGLIIISLLGCLVAWQLRKRKHHHGAYYKSLSYCLRLKSYKGKSSRTTASSSLPQELCRHFSLKEIKEATNGFDESLIIGSGGFGNVYRANFDNGATTLAIKRLNRESRQGAREFKTEIEMLSQLRHVNLVSLIGYCIDGGEMILVYDYMINGTLRDHLYENNKKPLEWKQRLEICIGAARGFHYLHAGASHTIIHRDIKTTNILLDENWVAKLSDFGLSKIGINNSAISTVVKGTWGYLDPEYARRHQLTEKSDVYSFGVVLFEVLCARKAVNRNLDEDEVNLVNWARKCIQNGNIHQIIDPELVGKISPECFNKFVEIAESCVRDQGIDRPSMHDVMERLQFALELQQAADSEKEKVNPGGECLYPKVSFHPSRYANIFGGSELASSNASGLMDLDTDTDITTG</sequence>
<protein>
    <recommendedName>
        <fullName evidence="16">Protein kinase domain-containing protein</fullName>
    </recommendedName>
</protein>
<evidence type="ECO:0000256" key="13">
    <source>
        <dbReference type="SAM" id="MobiDB-lite"/>
    </source>
</evidence>
<evidence type="ECO:0000256" key="14">
    <source>
        <dbReference type="SAM" id="Phobius"/>
    </source>
</evidence>
<dbReference type="InterPro" id="IPR000719">
    <property type="entry name" value="Prot_kinase_dom"/>
</dbReference>
<dbReference type="PROSITE" id="PS00108">
    <property type="entry name" value="PROTEIN_KINASE_ST"/>
    <property type="match status" value="1"/>
</dbReference>
<dbReference type="EMBL" id="KK914862">
    <property type="protein sequence ID" value="KDP27267.1"/>
    <property type="molecule type" value="Genomic_DNA"/>
</dbReference>
<evidence type="ECO:0000256" key="11">
    <source>
        <dbReference type="ARBA" id="ARBA00023180"/>
    </source>
</evidence>
<dbReference type="GO" id="GO:0010038">
    <property type="term" value="P:response to metal ion"/>
    <property type="evidence" value="ECO:0007669"/>
    <property type="project" value="UniProtKB-ARBA"/>
</dbReference>
<dbReference type="SUPFAM" id="SSF56112">
    <property type="entry name" value="Protein kinase-like (PK-like)"/>
    <property type="match status" value="1"/>
</dbReference>
<dbReference type="PANTHER" id="PTHR34590">
    <property type="entry name" value="OS03G0124300 PROTEIN-RELATED"/>
    <property type="match status" value="1"/>
</dbReference>
<keyword evidence="10 14" id="KW-0472">Membrane</keyword>
<evidence type="ECO:0000313" key="17">
    <source>
        <dbReference type="EMBL" id="KDP27267.1"/>
    </source>
</evidence>
<feature type="signal peptide" evidence="15">
    <location>
        <begin position="1"/>
        <end position="27"/>
    </location>
</feature>
<dbReference type="GO" id="GO:0004714">
    <property type="term" value="F:transmembrane receptor protein tyrosine kinase activity"/>
    <property type="evidence" value="ECO:0007669"/>
    <property type="project" value="InterPro"/>
</dbReference>
<feature type="chain" id="PRO_5001638950" description="Protein kinase domain-containing protein" evidence="15">
    <location>
        <begin position="28"/>
        <end position="858"/>
    </location>
</feature>
<dbReference type="Pfam" id="PF12819">
    <property type="entry name" value="Malectin_like"/>
    <property type="match status" value="1"/>
</dbReference>
<name>A0A067JTS1_JATCU</name>
<dbReference type="Pfam" id="PF07714">
    <property type="entry name" value="PK_Tyr_Ser-Thr"/>
    <property type="match status" value="1"/>
</dbReference>
<organism evidence="17 18">
    <name type="scientific">Jatropha curcas</name>
    <name type="common">Barbados nut</name>
    <dbReference type="NCBI Taxonomy" id="180498"/>
    <lineage>
        <taxon>Eukaryota</taxon>
        <taxon>Viridiplantae</taxon>
        <taxon>Streptophyta</taxon>
        <taxon>Embryophyta</taxon>
        <taxon>Tracheophyta</taxon>
        <taxon>Spermatophyta</taxon>
        <taxon>Magnoliopsida</taxon>
        <taxon>eudicotyledons</taxon>
        <taxon>Gunneridae</taxon>
        <taxon>Pentapetalae</taxon>
        <taxon>rosids</taxon>
        <taxon>fabids</taxon>
        <taxon>Malpighiales</taxon>
        <taxon>Euphorbiaceae</taxon>
        <taxon>Crotonoideae</taxon>
        <taxon>Jatropheae</taxon>
        <taxon>Jatropha</taxon>
    </lineage>
</organism>
<proteinExistence type="predicted"/>
<keyword evidence="5 15" id="KW-0732">Signal</keyword>
<dbReference type="AlphaFoldDB" id="A0A067JTS1"/>
<evidence type="ECO:0000313" key="18">
    <source>
        <dbReference type="Proteomes" id="UP000027138"/>
    </source>
</evidence>
<gene>
    <name evidence="17" type="ORF">JCGZ_19966</name>
</gene>
<feature type="region of interest" description="Disordered" evidence="13">
    <location>
        <begin position="415"/>
        <end position="440"/>
    </location>
</feature>
<reference evidence="17 18" key="1">
    <citation type="journal article" date="2014" name="PLoS ONE">
        <title>Global Analysis of Gene Expression Profiles in Physic Nut (Jatropha curcas L.) Seedlings Exposed to Salt Stress.</title>
        <authorList>
            <person name="Zhang L."/>
            <person name="Zhang C."/>
            <person name="Wu P."/>
            <person name="Chen Y."/>
            <person name="Li M."/>
            <person name="Jiang H."/>
            <person name="Wu G."/>
        </authorList>
    </citation>
    <scope>NUCLEOTIDE SEQUENCE [LARGE SCALE GENOMIC DNA]</scope>
    <source>
        <strain evidence="18">cv. GZQX0401</strain>
        <tissue evidence="17">Young leaves</tissue>
    </source>
</reference>
<dbReference type="Gene3D" id="1.10.510.10">
    <property type="entry name" value="Transferase(Phosphotransferase) domain 1"/>
    <property type="match status" value="1"/>
</dbReference>
<evidence type="ECO:0000256" key="8">
    <source>
        <dbReference type="ARBA" id="ARBA00022840"/>
    </source>
</evidence>
<dbReference type="GO" id="GO:0005524">
    <property type="term" value="F:ATP binding"/>
    <property type="evidence" value="ECO:0007669"/>
    <property type="project" value="UniProtKB-UniRule"/>
</dbReference>
<dbReference type="InterPro" id="IPR011009">
    <property type="entry name" value="Kinase-like_dom_sf"/>
</dbReference>
<dbReference type="Gene3D" id="2.60.120.430">
    <property type="entry name" value="Galactose-binding lectin"/>
    <property type="match status" value="2"/>
</dbReference>
<keyword evidence="9 14" id="KW-1133">Transmembrane helix</keyword>
<dbReference type="FunFam" id="3.30.200.20:FF:000645">
    <property type="entry name" value="Receptor-like protein kinase FERONIA"/>
    <property type="match status" value="1"/>
</dbReference>
<feature type="transmembrane region" description="Helical" evidence="14">
    <location>
        <begin position="446"/>
        <end position="467"/>
    </location>
</feature>
<feature type="binding site" evidence="12">
    <location>
        <position position="554"/>
    </location>
    <ligand>
        <name>ATP</name>
        <dbReference type="ChEBI" id="CHEBI:30616"/>
    </ligand>
</feature>
<dbReference type="FunFam" id="2.60.120.430:FF:000007">
    <property type="entry name" value="FERONIA receptor-like kinase"/>
    <property type="match status" value="1"/>
</dbReference>
<evidence type="ECO:0000256" key="1">
    <source>
        <dbReference type="ARBA" id="ARBA00004479"/>
    </source>
</evidence>
<evidence type="ECO:0000256" key="12">
    <source>
        <dbReference type="PROSITE-ProRule" id="PRU10141"/>
    </source>
</evidence>
<keyword evidence="4 14" id="KW-0812">Transmembrane</keyword>
<evidence type="ECO:0000256" key="6">
    <source>
        <dbReference type="ARBA" id="ARBA00022741"/>
    </source>
</evidence>
<keyword evidence="2" id="KW-0723">Serine/threonine-protein kinase</keyword>
<dbReference type="GO" id="GO:0016020">
    <property type="term" value="C:membrane"/>
    <property type="evidence" value="ECO:0007669"/>
    <property type="project" value="UniProtKB-SubCell"/>
</dbReference>
<evidence type="ECO:0000256" key="3">
    <source>
        <dbReference type="ARBA" id="ARBA00022679"/>
    </source>
</evidence>
<keyword evidence="8 12" id="KW-0067">ATP-binding</keyword>
<comment type="subcellular location">
    <subcellularLocation>
        <location evidence="1">Membrane</location>
        <topology evidence="1">Single-pass type I membrane protein</topology>
    </subcellularLocation>
</comment>
<evidence type="ECO:0000256" key="15">
    <source>
        <dbReference type="SAM" id="SignalP"/>
    </source>
</evidence>
<evidence type="ECO:0000256" key="10">
    <source>
        <dbReference type="ARBA" id="ARBA00023136"/>
    </source>
</evidence>
<dbReference type="InterPro" id="IPR045272">
    <property type="entry name" value="ANXUR1/2-like"/>
</dbReference>
<keyword evidence="3" id="KW-0808">Transferase</keyword>
<dbReference type="InterPro" id="IPR008271">
    <property type="entry name" value="Ser/Thr_kinase_AS"/>
</dbReference>
<keyword evidence="7" id="KW-0418">Kinase</keyword>
<keyword evidence="18" id="KW-1185">Reference proteome</keyword>
<dbReference type="OrthoDB" id="1720310at2759"/>
<dbReference type="Proteomes" id="UP000027138">
    <property type="component" value="Unassembled WGS sequence"/>
</dbReference>
<evidence type="ECO:0000256" key="7">
    <source>
        <dbReference type="ARBA" id="ARBA00022777"/>
    </source>
</evidence>
<accession>A0A067JTS1</accession>
<keyword evidence="6 12" id="KW-0547">Nucleotide-binding</keyword>
<evidence type="ECO:0000256" key="4">
    <source>
        <dbReference type="ARBA" id="ARBA00022692"/>
    </source>
</evidence>
<dbReference type="SMART" id="SM00220">
    <property type="entry name" value="S_TKc"/>
    <property type="match status" value="1"/>
</dbReference>
<evidence type="ECO:0000256" key="5">
    <source>
        <dbReference type="ARBA" id="ARBA00022729"/>
    </source>
</evidence>
<evidence type="ECO:0000256" key="2">
    <source>
        <dbReference type="ARBA" id="ARBA00022527"/>
    </source>
</evidence>
<dbReference type="InterPro" id="IPR024788">
    <property type="entry name" value="Malectin-like_Carb-bd_dom"/>
</dbReference>
<feature type="compositionally biased region" description="Polar residues" evidence="13">
    <location>
        <begin position="419"/>
        <end position="440"/>
    </location>
</feature>